<feature type="region of interest" description="Disordered" evidence="1">
    <location>
        <begin position="142"/>
        <end position="163"/>
    </location>
</feature>
<dbReference type="EMBL" id="GDJX01021778">
    <property type="protein sequence ID" value="JAT46158.1"/>
    <property type="molecule type" value="Transcribed_RNA"/>
</dbReference>
<accession>A0A1D1XUW1</accession>
<evidence type="ECO:0000256" key="1">
    <source>
        <dbReference type="SAM" id="MobiDB-lite"/>
    </source>
</evidence>
<gene>
    <name evidence="2" type="ORF">g.22982</name>
</gene>
<evidence type="ECO:0000313" key="2">
    <source>
        <dbReference type="EMBL" id="JAT46158.1"/>
    </source>
</evidence>
<dbReference type="AlphaFoldDB" id="A0A1D1XUW1"/>
<feature type="region of interest" description="Disordered" evidence="1">
    <location>
        <begin position="232"/>
        <end position="252"/>
    </location>
</feature>
<reference evidence="2" key="1">
    <citation type="submission" date="2015-07" db="EMBL/GenBank/DDBJ databases">
        <title>Transcriptome Assembly of Anthurium amnicola.</title>
        <authorList>
            <person name="Suzuki J."/>
        </authorList>
    </citation>
    <scope>NUCLEOTIDE SEQUENCE</scope>
</reference>
<feature type="compositionally biased region" description="Polar residues" evidence="1">
    <location>
        <begin position="1"/>
        <end position="44"/>
    </location>
</feature>
<proteinExistence type="predicted"/>
<feature type="region of interest" description="Disordered" evidence="1">
    <location>
        <begin position="1"/>
        <end position="53"/>
    </location>
</feature>
<sequence>MQSPSSILEYPRSSSKTTSKQNLETFIKQQKTDKSNNTTITDIQTSEDKAQSTGATKMFYKLTELLAYTSSYTTSAISETYNTLMAGGTEPEYTSRKKSYNNSYHGDVMQIADDSDGAYYNEEISDGEIEYNDKKIDRKNEAKWSENDEEYEPPPPYDSSWVMPKRNSEENRLTDAPMSTSPKQVNFEAPNVESKPISTTEDTNSTNIAQTIPIPKRRQIRVRRPRRLIRRKSASTEVSTPRGGGGGKYDDPEELLLKVNDKLSDMIAQGRAALTSTVDVTEVEILLAEEREKEERIMKEVGAGRKGRKNVADLDYLSSMSDGNLSSPEFFDYGYNAYSGHGSGFASPSGYDTPDYPSHGHYNTPSQFGSPGMQPYHHQTQGGYYPYGPNNNHKFENDFPNHYYEQSSNGYAEPAIPKVFGNGPISAGFGGPVKFGGRYVGLNNNGGFGHYGHNFGFGSNGFRGNVFNNNRGFY</sequence>
<protein>
    <submittedName>
        <fullName evidence="2">Uncharacterized protein</fullName>
    </submittedName>
</protein>
<organism evidence="2">
    <name type="scientific">Anthurium amnicola</name>
    <dbReference type="NCBI Taxonomy" id="1678845"/>
    <lineage>
        <taxon>Eukaryota</taxon>
        <taxon>Viridiplantae</taxon>
        <taxon>Streptophyta</taxon>
        <taxon>Embryophyta</taxon>
        <taxon>Tracheophyta</taxon>
        <taxon>Spermatophyta</taxon>
        <taxon>Magnoliopsida</taxon>
        <taxon>Liliopsida</taxon>
        <taxon>Araceae</taxon>
        <taxon>Pothoideae</taxon>
        <taxon>Potheae</taxon>
        <taxon>Anthurium</taxon>
    </lineage>
</organism>
<name>A0A1D1XUW1_9ARAE</name>